<organism evidence="1">
    <name type="scientific">Noccaea caerulescens</name>
    <name type="common">Alpine penny-cress</name>
    <name type="synonym">Thlaspi caerulescens</name>
    <dbReference type="NCBI Taxonomy" id="107243"/>
    <lineage>
        <taxon>Eukaryota</taxon>
        <taxon>Viridiplantae</taxon>
        <taxon>Streptophyta</taxon>
        <taxon>Embryophyta</taxon>
        <taxon>Tracheophyta</taxon>
        <taxon>Spermatophyta</taxon>
        <taxon>Magnoliopsida</taxon>
        <taxon>eudicotyledons</taxon>
        <taxon>Gunneridae</taxon>
        <taxon>Pentapetalae</taxon>
        <taxon>rosids</taxon>
        <taxon>malvids</taxon>
        <taxon>Brassicales</taxon>
        <taxon>Brassicaceae</taxon>
        <taxon>Coluteocarpeae</taxon>
        <taxon>Noccaea</taxon>
    </lineage>
</organism>
<protein>
    <submittedName>
        <fullName evidence="1">Uncharacterized protein</fullName>
    </submittedName>
</protein>
<accession>A0A1J3GAF4</accession>
<proteinExistence type="predicted"/>
<reference evidence="1" key="1">
    <citation type="submission" date="2016-07" db="EMBL/GenBank/DDBJ databases">
        <title>De novo transcriptome assembly of four accessions of the metal hyperaccumulator plant Noccaea caerulescens.</title>
        <authorList>
            <person name="Blande D."/>
            <person name="Halimaa P."/>
            <person name="Tervahauta A.I."/>
            <person name="Aarts M.G."/>
            <person name="Karenlampi S.O."/>
        </authorList>
    </citation>
    <scope>NUCLEOTIDE SEQUENCE</scope>
</reference>
<evidence type="ECO:0000313" key="1">
    <source>
        <dbReference type="EMBL" id="JAU52061.1"/>
    </source>
</evidence>
<name>A0A1J3GAF4_NOCCA</name>
<dbReference type="EMBL" id="GEVK01000771">
    <property type="protein sequence ID" value="JAU52061.1"/>
    <property type="molecule type" value="Transcribed_RNA"/>
</dbReference>
<gene>
    <name evidence="1" type="ORF">LC_TR18315_c0_g1_i1_g.61885</name>
</gene>
<dbReference type="AlphaFoldDB" id="A0A1J3GAF4"/>
<sequence>MEAETVVAKDLVVEADVELKRRLRNLREILGARERVKEIGAVKAAVGESNGLATEMAVAEEDERSLETEREVAMDEMFVCLVSELLVRDFLDE</sequence>